<keyword evidence="6" id="KW-1185">Reference proteome</keyword>
<dbReference type="Gene3D" id="3.40.1190.20">
    <property type="match status" value="1"/>
</dbReference>
<comment type="caution">
    <text evidence="5">The sequence shown here is derived from an EMBL/GenBank/DDBJ whole genome shotgun (WGS) entry which is preliminary data.</text>
</comment>
<dbReference type="SUPFAM" id="SSF53613">
    <property type="entry name" value="Ribokinase-like"/>
    <property type="match status" value="1"/>
</dbReference>
<dbReference type="Proteomes" id="UP000554482">
    <property type="component" value="Unassembled WGS sequence"/>
</dbReference>
<dbReference type="InterPro" id="IPR011611">
    <property type="entry name" value="PfkB_dom"/>
</dbReference>
<evidence type="ECO:0000313" key="6">
    <source>
        <dbReference type="Proteomes" id="UP000554482"/>
    </source>
</evidence>
<dbReference type="AlphaFoldDB" id="A0A7J6V1G1"/>
<proteinExistence type="inferred from homology"/>
<dbReference type="GO" id="GO:0008865">
    <property type="term" value="F:fructokinase activity"/>
    <property type="evidence" value="ECO:0007669"/>
    <property type="project" value="TreeGrafter"/>
</dbReference>
<evidence type="ECO:0000259" key="4">
    <source>
        <dbReference type="Pfam" id="PF00294"/>
    </source>
</evidence>
<dbReference type="OrthoDB" id="415590at2759"/>
<dbReference type="PANTHER" id="PTHR43085">
    <property type="entry name" value="HEXOKINASE FAMILY MEMBER"/>
    <property type="match status" value="1"/>
</dbReference>
<keyword evidence="3 5" id="KW-0418">Kinase</keyword>
<reference evidence="5 6" key="1">
    <citation type="submission" date="2020-06" db="EMBL/GenBank/DDBJ databases">
        <title>Transcriptomic and genomic resources for Thalictrum thalictroides and T. hernandezii: Facilitating candidate gene discovery in an emerging model plant lineage.</title>
        <authorList>
            <person name="Arias T."/>
            <person name="Riano-Pachon D.M."/>
            <person name="Di Stilio V.S."/>
        </authorList>
    </citation>
    <scope>NUCLEOTIDE SEQUENCE [LARGE SCALE GENOMIC DNA]</scope>
    <source>
        <strain evidence="6">cv. WT478/WT964</strain>
        <tissue evidence="5">Leaves</tissue>
    </source>
</reference>
<protein>
    <submittedName>
        <fullName evidence="5">Fructokinase-2</fullName>
    </submittedName>
</protein>
<dbReference type="InterPro" id="IPR050306">
    <property type="entry name" value="PfkB_Carbo_kinase"/>
</dbReference>
<dbReference type="GO" id="GO:0006000">
    <property type="term" value="P:fructose metabolic process"/>
    <property type="evidence" value="ECO:0007669"/>
    <property type="project" value="TreeGrafter"/>
</dbReference>
<name>A0A7J6V1G1_THATH</name>
<dbReference type="InterPro" id="IPR029056">
    <property type="entry name" value="Ribokinase-like"/>
</dbReference>
<feature type="domain" description="Carbohydrate kinase PfkB" evidence="4">
    <location>
        <begin position="114"/>
        <end position="207"/>
    </location>
</feature>
<dbReference type="InterPro" id="IPR002173">
    <property type="entry name" value="Carboh/pur_kinase_PfkB_CS"/>
</dbReference>
<comment type="similarity">
    <text evidence="1">Belongs to the carbohydrate kinase PfkB family.</text>
</comment>
<dbReference type="EMBL" id="JABWDY010039858">
    <property type="protein sequence ID" value="KAF5178621.1"/>
    <property type="molecule type" value="Genomic_DNA"/>
</dbReference>
<dbReference type="PANTHER" id="PTHR43085:SF6">
    <property type="entry name" value="FRUCTOKINASE-5-RELATED"/>
    <property type="match status" value="1"/>
</dbReference>
<accession>A0A7J6V1G1</accession>
<evidence type="ECO:0000256" key="2">
    <source>
        <dbReference type="ARBA" id="ARBA00022679"/>
    </source>
</evidence>
<evidence type="ECO:0000313" key="5">
    <source>
        <dbReference type="EMBL" id="KAF5178621.1"/>
    </source>
</evidence>
<organism evidence="5 6">
    <name type="scientific">Thalictrum thalictroides</name>
    <name type="common">Rue-anemone</name>
    <name type="synonym">Anemone thalictroides</name>
    <dbReference type="NCBI Taxonomy" id="46969"/>
    <lineage>
        <taxon>Eukaryota</taxon>
        <taxon>Viridiplantae</taxon>
        <taxon>Streptophyta</taxon>
        <taxon>Embryophyta</taxon>
        <taxon>Tracheophyta</taxon>
        <taxon>Spermatophyta</taxon>
        <taxon>Magnoliopsida</taxon>
        <taxon>Ranunculales</taxon>
        <taxon>Ranunculaceae</taxon>
        <taxon>Thalictroideae</taxon>
        <taxon>Thalictrum</taxon>
    </lineage>
</organism>
<dbReference type="GO" id="GO:0005829">
    <property type="term" value="C:cytosol"/>
    <property type="evidence" value="ECO:0007669"/>
    <property type="project" value="TreeGrafter"/>
</dbReference>
<keyword evidence="2" id="KW-0808">Transferase</keyword>
<evidence type="ECO:0000256" key="3">
    <source>
        <dbReference type="ARBA" id="ARBA00022777"/>
    </source>
</evidence>
<evidence type="ECO:0000256" key="1">
    <source>
        <dbReference type="ARBA" id="ARBA00010688"/>
    </source>
</evidence>
<sequence length="221" mass="24518">MDSWTKLVVMRINVINGVNYMQIYPISPWKDGEILLRIDSRKFVSYNFESGSYTLFQIDGLPENYNLINDVRVQYHHYDNLGIGSLQFRKDHRFSKPRVGWGAMKAAKEAGDADDENNVLSFWFDDGLKLLVVTDDGEKGCRYFTKNFKGKLSGFAVDIVDTTGAGDSFVGAFLYSVAKDNSIFETFANACGALATIHKGAIPALPTTAAALDLISKSKST</sequence>
<dbReference type="PROSITE" id="PS00584">
    <property type="entry name" value="PFKB_KINASES_2"/>
    <property type="match status" value="1"/>
</dbReference>
<dbReference type="Pfam" id="PF00294">
    <property type="entry name" value="PfkB"/>
    <property type="match status" value="1"/>
</dbReference>
<gene>
    <name evidence="5" type="ORF">FRX31_031792</name>
</gene>